<sequence length="125" mass="13852">MAIAIHLPYYATSLRHDQLAEALEALTPELLRLGALEVRVDRSKDDAYRFRQVIHVASKADWPRIWNSEPFVAFRTTKISWYQKPLAYEMYETISAGTAPGVVDVLAEDPYASPADAVVAGSASA</sequence>
<protein>
    <submittedName>
        <fullName evidence="1">Uncharacterized protein</fullName>
    </submittedName>
</protein>
<dbReference type="Proteomes" id="UP000005143">
    <property type="component" value="Unassembled WGS sequence"/>
</dbReference>
<gene>
    <name evidence="1" type="ORF">PAI11_17410</name>
</gene>
<dbReference type="EMBL" id="AGUD01000108">
    <property type="protein sequence ID" value="EHN11381.1"/>
    <property type="molecule type" value="Genomic_DNA"/>
</dbReference>
<keyword evidence="2" id="KW-1185">Reference proteome</keyword>
<evidence type="ECO:0000313" key="1">
    <source>
        <dbReference type="EMBL" id="EHN11381.1"/>
    </source>
</evidence>
<comment type="caution">
    <text evidence="1">The sequence shown here is derived from an EMBL/GenBank/DDBJ whole genome shotgun (WGS) entry which is preliminary data.</text>
</comment>
<name>H0E4L0_9ACTN</name>
<accession>H0E4L0</accession>
<dbReference type="AlphaFoldDB" id="H0E4L0"/>
<proteinExistence type="predicted"/>
<organism evidence="1 2">
    <name type="scientific">Patulibacter medicamentivorans</name>
    <dbReference type="NCBI Taxonomy" id="1097667"/>
    <lineage>
        <taxon>Bacteria</taxon>
        <taxon>Bacillati</taxon>
        <taxon>Actinomycetota</taxon>
        <taxon>Thermoleophilia</taxon>
        <taxon>Solirubrobacterales</taxon>
        <taxon>Patulibacteraceae</taxon>
        <taxon>Patulibacter</taxon>
    </lineage>
</organism>
<reference evidence="1 2" key="1">
    <citation type="journal article" date="2013" name="Biodegradation">
        <title>Quantitative proteomic analysis of ibuprofen-degrading Patulibacter sp. strain I11.</title>
        <authorList>
            <person name="Almeida B."/>
            <person name="Kjeldal H."/>
            <person name="Lolas I."/>
            <person name="Knudsen A.D."/>
            <person name="Carvalho G."/>
            <person name="Nielsen K.L."/>
            <person name="Barreto Crespo M.T."/>
            <person name="Stensballe A."/>
            <person name="Nielsen J.L."/>
        </authorList>
    </citation>
    <scope>NUCLEOTIDE SEQUENCE [LARGE SCALE GENOMIC DNA]</scope>
    <source>
        <strain evidence="1 2">I11</strain>
    </source>
</reference>
<dbReference type="OrthoDB" id="5243818at2"/>
<evidence type="ECO:0000313" key="2">
    <source>
        <dbReference type="Proteomes" id="UP000005143"/>
    </source>
</evidence>
<dbReference type="RefSeq" id="WP_007573397.1">
    <property type="nucleotide sequence ID" value="NZ_AGUD01000108.1"/>
</dbReference>